<dbReference type="Proteomes" id="UP001530315">
    <property type="component" value="Unassembled WGS sequence"/>
</dbReference>
<feature type="compositionally biased region" description="Basic residues" evidence="1">
    <location>
        <begin position="40"/>
        <end position="50"/>
    </location>
</feature>
<evidence type="ECO:0000313" key="3">
    <source>
        <dbReference type="EMBL" id="KAL3766573.1"/>
    </source>
</evidence>
<feature type="region of interest" description="Disordered" evidence="1">
    <location>
        <begin position="113"/>
        <end position="146"/>
    </location>
</feature>
<keyword evidence="4" id="KW-1185">Reference proteome</keyword>
<name>A0ABD3MS11_9STRA</name>
<dbReference type="Pfam" id="PF00013">
    <property type="entry name" value="KH_1"/>
    <property type="match status" value="1"/>
</dbReference>
<feature type="compositionally biased region" description="Polar residues" evidence="1">
    <location>
        <begin position="127"/>
        <end position="141"/>
    </location>
</feature>
<gene>
    <name evidence="3" type="ORF">ACHAW5_003876</name>
</gene>
<proteinExistence type="predicted"/>
<dbReference type="SUPFAM" id="SSF54791">
    <property type="entry name" value="Eukaryotic type KH-domain (KH-domain type I)"/>
    <property type="match status" value="1"/>
</dbReference>
<dbReference type="AlphaFoldDB" id="A0ABD3MS11"/>
<feature type="region of interest" description="Disordered" evidence="1">
    <location>
        <begin position="16"/>
        <end position="69"/>
    </location>
</feature>
<dbReference type="InterPro" id="IPR036612">
    <property type="entry name" value="KH_dom_type_1_sf"/>
</dbReference>
<dbReference type="Gene3D" id="3.30.310.210">
    <property type="match status" value="1"/>
</dbReference>
<sequence>MMFGYGQNGGGGGFGGFNYRSSHQQGQDGAGGWENDNRGRGHRGRGRRRGGGGGPGGARRPEQQRRKKNLASFQAEIIIESSEVRGIIFGKGGTTLRWLREITGCRIFVPHAQHQQQRQMQRRNELVGSQSQHAVTPNLPSATHERNNEEHDFEQHPVRVNTFELSNFLHSFHEISCILLSQGNSHYLEDNAKSAAAMVTMTTPPTAAAASEISVPCVVKVRTNSEGKNRSNQPPSSTEITVNGQLYLRRGRSHNDGLLFRGTVLSSLSLTDHGPIGTPSLSSSTCRNNLTSNHPQIQQQEHLCAYSVQTTLNKEDITAIVDNVRFVNSSVTESCQWFYREALPITRDTIDHDDGDYNERISDSSRQGTERSDGTDNPINLEQKMLHNSFLVFGPDNGNPSLLCRAVREADAAYS</sequence>
<dbReference type="CDD" id="cd00105">
    <property type="entry name" value="KH-I"/>
    <property type="match status" value="1"/>
</dbReference>
<dbReference type="InterPro" id="IPR004088">
    <property type="entry name" value="KH_dom_type_1"/>
</dbReference>
<feature type="compositionally biased region" description="Basic and acidic residues" evidence="1">
    <location>
        <begin position="349"/>
        <end position="374"/>
    </location>
</feature>
<evidence type="ECO:0000259" key="2">
    <source>
        <dbReference type="Pfam" id="PF00013"/>
    </source>
</evidence>
<reference evidence="3 4" key="1">
    <citation type="submission" date="2024-10" db="EMBL/GenBank/DDBJ databases">
        <title>Updated reference genomes for cyclostephanoid diatoms.</title>
        <authorList>
            <person name="Roberts W.R."/>
            <person name="Alverson A.J."/>
        </authorList>
    </citation>
    <scope>NUCLEOTIDE SEQUENCE [LARGE SCALE GENOMIC DNA]</scope>
    <source>
        <strain evidence="3 4">AJA276-08</strain>
    </source>
</reference>
<evidence type="ECO:0000313" key="4">
    <source>
        <dbReference type="Proteomes" id="UP001530315"/>
    </source>
</evidence>
<evidence type="ECO:0000256" key="1">
    <source>
        <dbReference type="SAM" id="MobiDB-lite"/>
    </source>
</evidence>
<feature type="domain" description="K Homology" evidence="2">
    <location>
        <begin position="76"/>
        <end position="123"/>
    </location>
</feature>
<comment type="caution">
    <text evidence="3">The sequence shown here is derived from an EMBL/GenBank/DDBJ whole genome shotgun (WGS) entry which is preliminary data.</text>
</comment>
<protein>
    <recommendedName>
        <fullName evidence="2">K Homology domain-containing protein</fullName>
    </recommendedName>
</protein>
<feature type="region of interest" description="Disordered" evidence="1">
    <location>
        <begin position="349"/>
        <end position="380"/>
    </location>
</feature>
<dbReference type="EMBL" id="JALLAZ020001727">
    <property type="protein sequence ID" value="KAL3766573.1"/>
    <property type="molecule type" value="Genomic_DNA"/>
</dbReference>
<organism evidence="3 4">
    <name type="scientific">Stephanodiscus triporus</name>
    <dbReference type="NCBI Taxonomy" id="2934178"/>
    <lineage>
        <taxon>Eukaryota</taxon>
        <taxon>Sar</taxon>
        <taxon>Stramenopiles</taxon>
        <taxon>Ochrophyta</taxon>
        <taxon>Bacillariophyta</taxon>
        <taxon>Coscinodiscophyceae</taxon>
        <taxon>Thalassiosirophycidae</taxon>
        <taxon>Stephanodiscales</taxon>
        <taxon>Stephanodiscaceae</taxon>
        <taxon>Stephanodiscus</taxon>
    </lineage>
</organism>
<accession>A0ABD3MS11</accession>